<dbReference type="PANTHER" id="PTHR46401:SF2">
    <property type="entry name" value="GLYCOSYLTRANSFERASE WBBK-RELATED"/>
    <property type="match status" value="1"/>
</dbReference>
<protein>
    <submittedName>
        <fullName evidence="3">Glycosyltransferase involved in cell wall bisynthesis</fullName>
    </submittedName>
</protein>
<sequence>MLKERFGVNKNCKNERDVWIISELFYPETISTGYIMTEIAEWLSKSAKISVIAGPNSYDPKAILGKGTSDLQYEVYRITNVAYDKNKSISRLLGQLLLSFRMLRLMLKIIPNGARLLMVTNPILLLWFTSFFSKKRRWDITLIVHDVFPDNAAAGGFVKKGSIFFKILQKIFSRSYQLANKLIVIGSDMEDLIKKKVNNKTSIEVITNWADPEIIPLEIKNYNEYYPFEVNGKLIIQFAGNIGRLQGLDHFFNALQETKKRNFVVVLIGEGALKPILEKFKASESIDNVHFLNPKSRSEQCQFLNNCDIGLVTLSPGMYGLGVPSKVYNILSVGKPILYIGDKNTEIAKYIEYYKVGWAFTWEDKISLINFLENIATIEPNEIIVKGRNARALAESRFTKEKILEEYKEVIFN</sequence>
<dbReference type="Proteomes" id="UP000198711">
    <property type="component" value="Unassembled WGS sequence"/>
</dbReference>
<proteinExistence type="predicted"/>
<evidence type="ECO:0000313" key="4">
    <source>
        <dbReference type="Proteomes" id="UP000198711"/>
    </source>
</evidence>
<dbReference type="InterPro" id="IPR001296">
    <property type="entry name" value="Glyco_trans_1"/>
</dbReference>
<evidence type="ECO:0000259" key="2">
    <source>
        <dbReference type="Pfam" id="PF00534"/>
    </source>
</evidence>
<evidence type="ECO:0000256" key="1">
    <source>
        <dbReference type="ARBA" id="ARBA00022679"/>
    </source>
</evidence>
<dbReference type="RefSeq" id="WP_092723598.1">
    <property type="nucleotide sequence ID" value="NZ_FNNO01000006.1"/>
</dbReference>
<dbReference type="SUPFAM" id="SSF53756">
    <property type="entry name" value="UDP-Glycosyltransferase/glycogen phosphorylase"/>
    <property type="match status" value="1"/>
</dbReference>
<dbReference type="PANTHER" id="PTHR46401">
    <property type="entry name" value="GLYCOSYLTRANSFERASE WBBK-RELATED"/>
    <property type="match status" value="1"/>
</dbReference>
<dbReference type="GO" id="GO:0016757">
    <property type="term" value="F:glycosyltransferase activity"/>
    <property type="evidence" value="ECO:0007669"/>
    <property type="project" value="InterPro"/>
</dbReference>
<dbReference type="Pfam" id="PF00534">
    <property type="entry name" value="Glycos_transf_1"/>
    <property type="match status" value="1"/>
</dbReference>
<organism evidence="3 4">
    <name type="scientific">Hydrobacter penzbergensis</name>
    <dbReference type="NCBI Taxonomy" id="1235997"/>
    <lineage>
        <taxon>Bacteria</taxon>
        <taxon>Pseudomonadati</taxon>
        <taxon>Bacteroidota</taxon>
        <taxon>Chitinophagia</taxon>
        <taxon>Chitinophagales</taxon>
        <taxon>Chitinophagaceae</taxon>
        <taxon>Hydrobacter</taxon>
    </lineage>
</organism>
<reference evidence="3 4" key="1">
    <citation type="submission" date="2016-10" db="EMBL/GenBank/DDBJ databases">
        <authorList>
            <person name="Varghese N."/>
            <person name="Submissions S."/>
        </authorList>
    </citation>
    <scope>NUCLEOTIDE SEQUENCE [LARGE SCALE GENOMIC DNA]</scope>
    <source>
        <strain evidence="3 4">DSM 25353</strain>
    </source>
</reference>
<dbReference type="EMBL" id="FNNO01000006">
    <property type="protein sequence ID" value="SDW85280.1"/>
    <property type="molecule type" value="Genomic_DNA"/>
</dbReference>
<gene>
    <name evidence="3" type="ORF">SAMN05444410_106134</name>
</gene>
<dbReference type="AlphaFoldDB" id="A0A8X8IGX3"/>
<accession>A0A8X8IGX3</accession>
<dbReference type="GO" id="GO:0009103">
    <property type="term" value="P:lipopolysaccharide biosynthetic process"/>
    <property type="evidence" value="ECO:0007669"/>
    <property type="project" value="TreeGrafter"/>
</dbReference>
<evidence type="ECO:0000313" key="3">
    <source>
        <dbReference type="EMBL" id="SDW85280.1"/>
    </source>
</evidence>
<keyword evidence="4" id="KW-1185">Reference proteome</keyword>
<keyword evidence="1" id="KW-0808">Transferase</keyword>
<comment type="caution">
    <text evidence="3">The sequence shown here is derived from an EMBL/GenBank/DDBJ whole genome shotgun (WGS) entry which is preliminary data.</text>
</comment>
<dbReference type="Gene3D" id="3.40.50.2000">
    <property type="entry name" value="Glycogen Phosphorylase B"/>
    <property type="match status" value="2"/>
</dbReference>
<feature type="domain" description="Glycosyl transferase family 1" evidence="2">
    <location>
        <begin position="231"/>
        <end position="363"/>
    </location>
</feature>
<dbReference type="CDD" id="cd03794">
    <property type="entry name" value="GT4_WbuB-like"/>
    <property type="match status" value="1"/>
</dbReference>
<name>A0A8X8IGX3_9BACT</name>